<dbReference type="SUPFAM" id="SSF56059">
    <property type="entry name" value="Glutathione synthetase ATP-binding domain-like"/>
    <property type="match status" value="1"/>
</dbReference>
<accession>A0A0P6W506</accession>
<sequence length="363" mass="42030">MNHSLGIMTLTPDVTNEYFLEIAKQSLAYPIDLYLFSPQGISPLNETVEGFHFDRVTGEWEKDAFEIPEYIYDRTYYQKDLKSRQARAVVQWLKNQEHIRFLGYGLPNKWHLYEKLKETSLAPYIPATSLVSDGKHLLNLLIEHKDIIIKPVDGAHGFAVYHLVAHPHEIVVRTTKKQGIIEQSFANEDVFLKWVDHILKLNTFICQKRLPNLTKGNAPFDMRVLMNKDQKGEWRKFQRAIRKGEENGILTNISRGASYLSYREWKDNHDSHAWDFIDEELTSILEEVPILLEKHFSPLFEIGVDLIIGDDHSLWILDLNSKPGHKVVEALHPGKLSTLYQAPLDYCDFLSSQSLSSLRRGDF</sequence>
<evidence type="ECO:0008006" key="3">
    <source>
        <dbReference type="Google" id="ProtNLM"/>
    </source>
</evidence>
<dbReference type="RefSeq" id="WP_060670515.1">
    <property type="nucleotide sequence ID" value="NZ_LIXZ01000001.1"/>
</dbReference>
<gene>
    <name evidence="1" type="ORF">AM506_02660</name>
</gene>
<organism evidence="1 2">
    <name type="scientific">Rossellomorea vietnamensis</name>
    <dbReference type="NCBI Taxonomy" id="218284"/>
    <lineage>
        <taxon>Bacteria</taxon>
        <taxon>Bacillati</taxon>
        <taxon>Bacillota</taxon>
        <taxon>Bacilli</taxon>
        <taxon>Bacillales</taxon>
        <taxon>Bacillaceae</taxon>
        <taxon>Rossellomorea</taxon>
    </lineage>
</organism>
<protein>
    <recommendedName>
        <fullName evidence="3">ATP-grasp domain-containing protein</fullName>
    </recommendedName>
</protein>
<evidence type="ECO:0000313" key="2">
    <source>
        <dbReference type="Proteomes" id="UP000050398"/>
    </source>
</evidence>
<comment type="caution">
    <text evidence="1">The sequence shown here is derived from an EMBL/GenBank/DDBJ whole genome shotgun (WGS) entry which is preliminary data.</text>
</comment>
<evidence type="ECO:0000313" key="1">
    <source>
        <dbReference type="EMBL" id="KPL61545.1"/>
    </source>
</evidence>
<dbReference type="EMBL" id="LIXZ01000001">
    <property type="protein sequence ID" value="KPL61545.1"/>
    <property type="molecule type" value="Genomic_DNA"/>
</dbReference>
<dbReference type="OrthoDB" id="7869153at2"/>
<name>A0A0P6W506_9BACI</name>
<dbReference type="AlphaFoldDB" id="A0A0P6W506"/>
<dbReference type="Proteomes" id="UP000050398">
    <property type="component" value="Unassembled WGS sequence"/>
</dbReference>
<reference evidence="1 2" key="1">
    <citation type="submission" date="2015-08" db="EMBL/GenBank/DDBJ databases">
        <title>Draft Genome Sequence of Bacillus vietnamensis UCD-SED5.</title>
        <authorList>
            <person name="Lee R.D."/>
            <person name="Jospin G."/>
            <person name="Lang J.M."/>
            <person name="Coil D.A."/>
            <person name="Eisen J.A."/>
        </authorList>
    </citation>
    <scope>NUCLEOTIDE SEQUENCE [LARGE SCALE GENOMIC DNA]</scope>
    <source>
        <strain evidence="1 2">UCD-SED5</strain>
    </source>
</reference>
<dbReference type="Pfam" id="PF14398">
    <property type="entry name" value="ATPgrasp_YheCD"/>
    <property type="match status" value="1"/>
</dbReference>
<dbReference type="eggNOG" id="COG0189">
    <property type="taxonomic scope" value="Bacteria"/>
</dbReference>
<dbReference type="InterPro" id="IPR026838">
    <property type="entry name" value="YheC/D"/>
</dbReference>
<proteinExistence type="predicted"/>
<dbReference type="PATRIC" id="fig|218284.4.peg.563"/>